<name>A0ABT7KKQ9_9HYPH</name>
<gene>
    <name evidence="2" type="ORF">PY650_27045</name>
</gene>
<sequence>MLRTTVAFIKKSWPFLLAALLTVFVIIAYNMLELLERHHRKLMENVHYVGAAVVLFVSFYLIALLVRTVWTSTTDDDQ</sequence>
<organism evidence="2 3">
    <name type="scientific">Rhizobium calliandrae</name>
    <dbReference type="NCBI Taxonomy" id="1312182"/>
    <lineage>
        <taxon>Bacteria</taxon>
        <taxon>Pseudomonadati</taxon>
        <taxon>Pseudomonadota</taxon>
        <taxon>Alphaproteobacteria</taxon>
        <taxon>Hyphomicrobiales</taxon>
        <taxon>Rhizobiaceae</taxon>
        <taxon>Rhizobium/Agrobacterium group</taxon>
        <taxon>Rhizobium</taxon>
    </lineage>
</organism>
<feature type="transmembrane region" description="Helical" evidence="1">
    <location>
        <begin position="46"/>
        <end position="70"/>
    </location>
</feature>
<dbReference type="EMBL" id="JARFYN010000046">
    <property type="protein sequence ID" value="MDL2409227.1"/>
    <property type="molecule type" value="Genomic_DNA"/>
</dbReference>
<keyword evidence="1" id="KW-1133">Transmembrane helix</keyword>
<accession>A0ABT7KKQ9</accession>
<evidence type="ECO:0000256" key="1">
    <source>
        <dbReference type="SAM" id="Phobius"/>
    </source>
</evidence>
<keyword evidence="1" id="KW-0812">Transmembrane</keyword>
<feature type="transmembrane region" description="Helical" evidence="1">
    <location>
        <begin position="12"/>
        <end position="34"/>
    </location>
</feature>
<dbReference type="Proteomes" id="UP001172630">
    <property type="component" value="Unassembled WGS sequence"/>
</dbReference>
<keyword evidence="1" id="KW-0472">Membrane</keyword>
<evidence type="ECO:0000313" key="2">
    <source>
        <dbReference type="EMBL" id="MDL2409227.1"/>
    </source>
</evidence>
<dbReference type="RefSeq" id="WP_285882676.1">
    <property type="nucleotide sequence ID" value="NZ_JARFYN010000046.1"/>
</dbReference>
<evidence type="ECO:0000313" key="3">
    <source>
        <dbReference type="Proteomes" id="UP001172630"/>
    </source>
</evidence>
<keyword evidence="3" id="KW-1185">Reference proteome</keyword>
<proteinExistence type="predicted"/>
<reference evidence="2" key="1">
    <citation type="submission" date="2023-06" db="EMBL/GenBank/DDBJ databases">
        <title>Phylogenetic Diversity of Rhizobium strains.</title>
        <authorList>
            <person name="Moura F.T."/>
            <person name="Helene L.C.F."/>
            <person name="Hungria M."/>
        </authorList>
    </citation>
    <scope>NUCLEOTIDE SEQUENCE</scope>
    <source>
        <strain evidence="2">CCGE524</strain>
    </source>
</reference>
<protein>
    <submittedName>
        <fullName evidence="2">Uncharacterized protein</fullName>
    </submittedName>
</protein>
<comment type="caution">
    <text evidence="2">The sequence shown here is derived from an EMBL/GenBank/DDBJ whole genome shotgun (WGS) entry which is preliminary data.</text>
</comment>